<dbReference type="PANTHER" id="PTHR11475:SF4">
    <property type="entry name" value="CHORION PEROXIDASE"/>
    <property type="match status" value="1"/>
</dbReference>
<reference evidence="10 11" key="1">
    <citation type="submission" date="2019-08" db="EMBL/GenBank/DDBJ databases">
        <authorList>
            <person name="Alioto T."/>
            <person name="Alioto T."/>
            <person name="Gomez Garrido J."/>
        </authorList>
    </citation>
    <scope>NUCLEOTIDE SEQUENCE [LARGE SCALE GENOMIC DNA]</scope>
</reference>
<dbReference type="GO" id="GO:0046872">
    <property type="term" value="F:metal ion binding"/>
    <property type="evidence" value="ECO:0007669"/>
    <property type="project" value="UniProtKB-KW"/>
</dbReference>
<feature type="binding site" description="axial binding residue" evidence="8">
    <location>
        <position position="419"/>
    </location>
    <ligand>
        <name>heme b</name>
        <dbReference type="ChEBI" id="CHEBI:60344"/>
    </ligand>
    <ligandPart>
        <name>Fe</name>
        <dbReference type="ChEBI" id="CHEBI:18248"/>
    </ligandPart>
</feature>
<dbReference type="InterPro" id="IPR010255">
    <property type="entry name" value="Haem_peroxidase_sf"/>
</dbReference>
<keyword evidence="6 8" id="KW-0408">Iron</keyword>
<dbReference type="PRINTS" id="PR00457">
    <property type="entry name" value="ANPEROXIDASE"/>
</dbReference>
<dbReference type="InterPro" id="IPR019791">
    <property type="entry name" value="Haem_peroxidase_animal"/>
</dbReference>
<feature type="transmembrane region" description="Helical" evidence="9">
    <location>
        <begin position="27"/>
        <end position="49"/>
    </location>
</feature>
<comment type="subcellular location">
    <subcellularLocation>
        <location evidence="1">Secreted</location>
    </subcellularLocation>
</comment>
<dbReference type="GO" id="GO:0005576">
    <property type="term" value="C:extracellular region"/>
    <property type="evidence" value="ECO:0007669"/>
    <property type="project" value="UniProtKB-SubCell"/>
</dbReference>
<evidence type="ECO:0000256" key="5">
    <source>
        <dbReference type="ARBA" id="ARBA00022729"/>
    </source>
</evidence>
<keyword evidence="9" id="KW-0472">Membrane</keyword>
<dbReference type="FunFam" id="1.10.640.10:FF:000003">
    <property type="entry name" value="chorion peroxidase"/>
    <property type="match status" value="1"/>
</dbReference>
<keyword evidence="5" id="KW-0732">Signal</keyword>
<dbReference type="GO" id="GO:0022412">
    <property type="term" value="P:cellular process involved in reproduction in multicellular organism"/>
    <property type="evidence" value="ECO:0007669"/>
    <property type="project" value="UniProtKB-ARBA"/>
</dbReference>
<keyword evidence="2" id="KW-0964">Secreted</keyword>
<dbReference type="GO" id="GO:0020037">
    <property type="term" value="F:heme binding"/>
    <property type="evidence" value="ECO:0007669"/>
    <property type="project" value="InterPro"/>
</dbReference>
<name>A0A5E4M7G9_9HEMI</name>
<dbReference type="Pfam" id="PF03098">
    <property type="entry name" value="An_peroxidase"/>
    <property type="match status" value="1"/>
</dbReference>
<dbReference type="Proteomes" id="UP000325440">
    <property type="component" value="Unassembled WGS sequence"/>
</dbReference>
<protein>
    <submittedName>
        <fullName evidence="10">Haem peroxidase,Haem peroxidase, animal type</fullName>
    </submittedName>
</protein>
<dbReference type="EMBL" id="CABPRJ010000080">
    <property type="protein sequence ID" value="VVC27283.1"/>
    <property type="molecule type" value="Genomic_DNA"/>
</dbReference>
<evidence type="ECO:0000256" key="6">
    <source>
        <dbReference type="ARBA" id="ARBA00023004"/>
    </source>
</evidence>
<proteinExistence type="predicted"/>
<keyword evidence="3 10" id="KW-0560">Oxidoreductase</keyword>
<gene>
    <name evidence="10" type="ORF">CINCED_3A006189</name>
</gene>
<accession>A0A5E4M7G9</accession>
<dbReference type="PANTHER" id="PTHR11475">
    <property type="entry name" value="OXIDASE/PEROXIDASE"/>
    <property type="match status" value="1"/>
</dbReference>
<dbReference type="AlphaFoldDB" id="A0A5E4M7G9"/>
<organism evidence="10 11">
    <name type="scientific">Cinara cedri</name>
    <dbReference type="NCBI Taxonomy" id="506608"/>
    <lineage>
        <taxon>Eukaryota</taxon>
        <taxon>Metazoa</taxon>
        <taxon>Ecdysozoa</taxon>
        <taxon>Arthropoda</taxon>
        <taxon>Hexapoda</taxon>
        <taxon>Insecta</taxon>
        <taxon>Pterygota</taxon>
        <taxon>Neoptera</taxon>
        <taxon>Paraneoptera</taxon>
        <taxon>Hemiptera</taxon>
        <taxon>Sternorrhyncha</taxon>
        <taxon>Aphidomorpha</taxon>
        <taxon>Aphidoidea</taxon>
        <taxon>Aphididae</taxon>
        <taxon>Lachninae</taxon>
        <taxon>Cinara</taxon>
    </lineage>
</organism>
<keyword evidence="3 10" id="KW-0575">Peroxidase</keyword>
<keyword evidence="8" id="KW-0479">Metal-binding</keyword>
<dbReference type="Gene3D" id="1.10.640.10">
    <property type="entry name" value="Haem peroxidase domain superfamily, animal type"/>
    <property type="match status" value="1"/>
</dbReference>
<sequence>MNWFSGNNENKPLLNKAKTNLKNNRTWILRAIFLSILLLGVLYLLFVLFKGEAESNNVIKTTKNPLHISSKATTNDNYLIQCAPRVKCDPNVKYRSINGSCNNLYVPTRGAAKTSFLRLLDANYNDGHYDFRRQTNGSKLPNPRIINIKLFLSREIYRLSENNVLLLPFGQLIAHDISGLPNDVPRTPNDVIIDCCTDDNARKTFAQCQLIVEDPPDDPVYSKHNITCMGVTRSMTSMNYSCPLSPTTFININTQFIDASEVYGSNESISRYLRVMEGGRLKFTTNNNGEMFCPIQKKKQYEPIQLQTSNIQYETGDPDNGNQNLGITAIQTLFLRYHNYLAFQLSALNPYWSDEILYQESRRIVIATIQRIVYNDFLPIIIGQDFQEIYGINEENIYDPTVDPSMAQELSSAAIRVLHTIIPVQFNFMSNEYNIDYSINITDWMANPDLLPIGNNFDKLFKGFLETPGRITQPSYNFFISNYMFSFPKQPAYTGLDLLSIDIARGRDVGLQPYNQVRHLCGRSLANDFDDLVDLIHIKDINTLKELYHSVNDIDLMVGLLLEKLSDGAIVGPTAQCLIADGFYRFKVGDRFFYDVQGQPGSFTPDQLKEIKKITLGHVICATSNVDHVQKDIFKTIDHKSFPTSKMKCGNEFYIDLTYWKEPSHHSDL</sequence>
<evidence type="ECO:0000256" key="2">
    <source>
        <dbReference type="ARBA" id="ARBA00022525"/>
    </source>
</evidence>
<dbReference type="SUPFAM" id="SSF48113">
    <property type="entry name" value="Heme-dependent peroxidases"/>
    <property type="match status" value="1"/>
</dbReference>
<keyword evidence="11" id="KW-1185">Reference proteome</keyword>
<keyword evidence="7" id="KW-0325">Glycoprotein</keyword>
<keyword evidence="4 8" id="KW-0349">Heme</keyword>
<dbReference type="CDD" id="cd09823">
    <property type="entry name" value="peroxinectin_like"/>
    <property type="match status" value="1"/>
</dbReference>
<evidence type="ECO:0000256" key="3">
    <source>
        <dbReference type="ARBA" id="ARBA00022559"/>
    </source>
</evidence>
<dbReference type="GO" id="GO:0004601">
    <property type="term" value="F:peroxidase activity"/>
    <property type="evidence" value="ECO:0007669"/>
    <property type="project" value="UniProtKB-KW"/>
</dbReference>
<dbReference type="PROSITE" id="PS50292">
    <property type="entry name" value="PEROXIDASE_3"/>
    <property type="match status" value="1"/>
</dbReference>
<evidence type="ECO:0000256" key="7">
    <source>
        <dbReference type="ARBA" id="ARBA00023180"/>
    </source>
</evidence>
<keyword evidence="9" id="KW-1133">Transmembrane helix</keyword>
<dbReference type="InterPro" id="IPR037120">
    <property type="entry name" value="Haem_peroxidase_sf_animal"/>
</dbReference>
<keyword evidence="9" id="KW-0812">Transmembrane</keyword>
<evidence type="ECO:0000256" key="4">
    <source>
        <dbReference type="ARBA" id="ARBA00022617"/>
    </source>
</evidence>
<evidence type="ECO:0000313" key="11">
    <source>
        <dbReference type="Proteomes" id="UP000325440"/>
    </source>
</evidence>
<evidence type="ECO:0000256" key="1">
    <source>
        <dbReference type="ARBA" id="ARBA00004613"/>
    </source>
</evidence>
<evidence type="ECO:0000256" key="9">
    <source>
        <dbReference type="SAM" id="Phobius"/>
    </source>
</evidence>
<evidence type="ECO:0000256" key="8">
    <source>
        <dbReference type="PIRSR" id="PIRSR619791-2"/>
    </source>
</evidence>
<dbReference type="GO" id="GO:0006979">
    <property type="term" value="P:response to oxidative stress"/>
    <property type="evidence" value="ECO:0007669"/>
    <property type="project" value="InterPro"/>
</dbReference>
<dbReference type="OrthoDB" id="823504at2759"/>
<evidence type="ECO:0000313" key="10">
    <source>
        <dbReference type="EMBL" id="VVC27283.1"/>
    </source>
</evidence>